<dbReference type="InterPro" id="IPR013584">
    <property type="entry name" value="RAP"/>
</dbReference>
<evidence type="ECO:0000313" key="2">
    <source>
        <dbReference type="EMBL" id="CAG9322208.1"/>
    </source>
</evidence>
<dbReference type="PROSITE" id="PS51286">
    <property type="entry name" value="RAP"/>
    <property type="match status" value="1"/>
</dbReference>
<organism evidence="2 3">
    <name type="scientific">Blepharisma stoltei</name>
    <dbReference type="NCBI Taxonomy" id="1481888"/>
    <lineage>
        <taxon>Eukaryota</taxon>
        <taxon>Sar</taxon>
        <taxon>Alveolata</taxon>
        <taxon>Ciliophora</taxon>
        <taxon>Postciliodesmatophora</taxon>
        <taxon>Heterotrichea</taxon>
        <taxon>Heterotrichida</taxon>
        <taxon>Blepharismidae</taxon>
        <taxon>Blepharisma</taxon>
    </lineage>
</organism>
<evidence type="ECO:0000313" key="3">
    <source>
        <dbReference type="Proteomes" id="UP001162131"/>
    </source>
</evidence>
<name>A0AAU9J253_9CILI</name>
<evidence type="ECO:0000259" key="1">
    <source>
        <dbReference type="PROSITE" id="PS51286"/>
    </source>
</evidence>
<reference evidence="2" key="1">
    <citation type="submission" date="2021-09" db="EMBL/GenBank/DDBJ databases">
        <authorList>
            <consortium name="AG Swart"/>
            <person name="Singh M."/>
            <person name="Singh A."/>
            <person name="Seah K."/>
            <person name="Emmerich C."/>
        </authorList>
    </citation>
    <scope>NUCLEOTIDE SEQUENCE</scope>
    <source>
        <strain evidence="2">ATCC30299</strain>
    </source>
</reference>
<dbReference type="Pfam" id="PF08373">
    <property type="entry name" value="RAP"/>
    <property type="match status" value="1"/>
</dbReference>
<proteinExistence type="predicted"/>
<accession>A0AAU9J253</accession>
<comment type="caution">
    <text evidence="2">The sequence shown here is derived from an EMBL/GenBank/DDBJ whole genome shotgun (WGS) entry which is preliminary data.</text>
</comment>
<dbReference type="Proteomes" id="UP001162131">
    <property type="component" value="Unassembled WGS sequence"/>
</dbReference>
<keyword evidence="3" id="KW-1185">Reference proteome</keyword>
<feature type="domain" description="RAP" evidence="1">
    <location>
        <begin position="542"/>
        <end position="599"/>
    </location>
</feature>
<dbReference type="SMART" id="SM00952">
    <property type="entry name" value="RAP"/>
    <property type="match status" value="1"/>
</dbReference>
<dbReference type="EMBL" id="CAJZBQ010000030">
    <property type="protein sequence ID" value="CAG9322208.1"/>
    <property type="molecule type" value="Genomic_DNA"/>
</dbReference>
<sequence>MAFYQAYTIFRSLAFKTQYFSRISARPIAHYSTLSNAASEREKMFILYELVRKIKESKNIISDIEQFRKIAESNLETISHDNAVEITFLIHKNYNSYENIMKKLLNDLEEILAKKLIDYPSDSVSAIIRNYCEAILRGYKLSNKNFAETMLKFLNMSHRDEKFPNILSTLSSIFDEFSRLGVDYKTPFRMLEGSITPNLFEKKSLSEVNYILVAFKNYYGKQLKIGYRIKNRLPFFENCENIIKKLSSSAESVNDVYWTLFNYISLNTGSEDFLRHLEGILVDKFSELSDENFKGFPFLYKGRYAFDQRYIMNFLFKGFYEEFLRRFKKMSINDISITVYRLWWSNNQYGIYCDSRLNYLLKELINDRLLIDSLEEDLRYKLATNILEYFTHAAVMDNEEILSRISEILLSHENPSLNFLLPAASSMAKHYNVPEEFWTKFIPRIKEILEVNSYKYNTYLYRIYMNTKLHDDPILNQLENAINPHLGRISIDYNRGKLRKEEFNHSYMQRVVEDYLKRHQIKYEKEFYDDYYIDLAIPSMKIAIEIQGPSHYLFPANTLNGKTINKIRNLERKGWRVCCIPYYQNRPPMIERILNYAIDRKRPIKY</sequence>
<gene>
    <name evidence="2" type="ORF">BSTOLATCC_MIC30583</name>
</gene>
<protein>
    <recommendedName>
        <fullName evidence="1">RAP domain-containing protein</fullName>
    </recommendedName>
</protein>
<dbReference type="Gene3D" id="3.40.960.10">
    <property type="entry name" value="VSR Endonuclease"/>
    <property type="match status" value="1"/>
</dbReference>
<dbReference type="AlphaFoldDB" id="A0AAU9J253"/>